<sequence length="483" mass="53809">MRKSFHIATLTYLLSAAAAGMAGAQGTSDCDPIEQLACSCDSAGIGPVNSTVNACFIGDVNTITANQADSFTARIFAGINWPVKLDDRGRVMPGVPDYTASLDGSWTTVWETWKSTNHIFRTDLPPLDWDSDVYPLPAACAEVDVKSAMTDVPYGDQIPNTMQPRLLDEYVNPEGDALLDRNGVPVRYDVIFNKAAYDYTVENKLWNAHALDQFLEKHQKLSLPEGHWIKPPEGRQRGAIILKSSWMVMDKNHDPDKFHKAWAYITPVIENGKLSHECQLKPVALVGLHVVYKTQRFAKWGWGTFAHADVAPTWNEIGETTAGVYADGGKVPQWLFFERDHNGAARLNRPPKEPTDGRPSRITSFYPPGYYAEPIGIAKPACSDTDQNFRCFNERLAAGFKNSPLRNYRLHGTQWELLNSDGRLVPEILGNATMETYSQSTSSCQTCHSYAVPEQSKAPRGTLDFLFTFNRDVLQRSTPLQSK</sequence>
<dbReference type="OrthoDB" id="280897at2"/>
<reference evidence="2 3" key="1">
    <citation type="submission" date="2019-03" db="EMBL/GenBank/DDBJ databases">
        <authorList>
            <person name="Zhang S."/>
        </authorList>
    </citation>
    <scope>NUCLEOTIDE SEQUENCE [LARGE SCALE GENOMIC DNA]</scope>
    <source>
        <strain evidence="2 3">S4J41</strain>
    </source>
</reference>
<evidence type="ECO:0000313" key="2">
    <source>
        <dbReference type="EMBL" id="TDE40012.1"/>
    </source>
</evidence>
<protein>
    <recommendedName>
        <fullName evidence="4">Cytochrome c domain-containing protein</fullName>
    </recommendedName>
</protein>
<gene>
    <name evidence="2" type="ORF">E1B25_03365</name>
</gene>
<feature type="chain" id="PRO_5020375321" description="Cytochrome c domain-containing protein" evidence="1">
    <location>
        <begin position="25"/>
        <end position="483"/>
    </location>
</feature>
<name>A0A4R5EYI8_9RHOB</name>
<organism evidence="2 3">
    <name type="scientific">Antarcticimicrobium sediminis</name>
    <dbReference type="NCBI Taxonomy" id="2546227"/>
    <lineage>
        <taxon>Bacteria</taxon>
        <taxon>Pseudomonadati</taxon>
        <taxon>Pseudomonadota</taxon>
        <taxon>Alphaproteobacteria</taxon>
        <taxon>Rhodobacterales</taxon>
        <taxon>Paracoccaceae</taxon>
        <taxon>Antarcticimicrobium</taxon>
    </lineage>
</organism>
<evidence type="ECO:0000256" key="1">
    <source>
        <dbReference type="SAM" id="SignalP"/>
    </source>
</evidence>
<evidence type="ECO:0000313" key="3">
    <source>
        <dbReference type="Proteomes" id="UP000294662"/>
    </source>
</evidence>
<dbReference type="AlphaFoldDB" id="A0A4R5EYI8"/>
<dbReference type="Proteomes" id="UP000294662">
    <property type="component" value="Unassembled WGS sequence"/>
</dbReference>
<accession>A0A4R5EYI8</accession>
<comment type="caution">
    <text evidence="2">The sequence shown here is derived from an EMBL/GenBank/DDBJ whole genome shotgun (WGS) entry which is preliminary data.</text>
</comment>
<evidence type="ECO:0008006" key="4">
    <source>
        <dbReference type="Google" id="ProtNLM"/>
    </source>
</evidence>
<dbReference type="EMBL" id="SMFP01000002">
    <property type="protein sequence ID" value="TDE40012.1"/>
    <property type="molecule type" value="Genomic_DNA"/>
</dbReference>
<dbReference type="RefSeq" id="WP_132827268.1">
    <property type="nucleotide sequence ID" value="NZ_SMFP01000002.1"/>
</dbReference>
<keyword evidence="1" id="KW-0732">Signal</keyword>
<proteinExistence type="predicted"/>
<keyword evidence="3" id="KW-1185">Reference proteome</keyword>
<feature type="signal peptide" evidence="1">
    <location>
        <begin position="1"/>
        <end position="24"/>
    </location>
</feature>